<dbReference type="EMBL" id="LGRX02000998">
    <property type="protein sequence ID" value="KAK3287124.1"/>
    <property type="molecule type" value="Genomic_DNA"/>
</dbReference>
<organism evidence="1 2">
    <name type="scientific">Cymbomonas tetramitiformis</name>
    <dbReference type="NCBI Taxonomy" id="36881"/>
    <lineage>
        <taxon>Eukaryota</taxon>
        <taxon>Viridiplantae</taxon>
        <taxon>Chlorophyta</taxon>
        <taxon>Pyramimonadophyceae</taxon>
        <taxon>Pyramimonadales</taxon>
        <taxon>Pyramimonadaceae</taxon>
        <taxon>Cymbomonas</taxon>
    </lineage>
</organism>
<keyword evidence="2" id="KW-1185">Reference proteome</keyword>
<accession>A0AAE0GZC1</accession>
<protein>
    <submittedName>
        <fullName evidence="1">Uncharacterized protein</fullName>
    </submittedName>
</protein>
<evidence type="ECO:0000313" key="1">
    <source>
        <dbReference type="EMBL" id="KAK3287124.1"/>
    </source>
</evidence>
<comment type="caution">
    <text evidence="1">The sequence shown here is derived from an EMBL/GenBank/DDBJ whole genome shotgun (WGS) entry which is preliminary data.</text>
</comment>
<dbReference type="AlphaFoldDB" id="A0AAE0GZC1"/>
<proteinExistence type="predicted"/>
<reference evidence="1 2" key="1">
    <citation type="journal article" date="2015" name="Genome Biol. Evol.">
        <title>Comparative Genomics of a Bacterivorous Green Alga Reveals Evolutionary Causalities and Consequences of Phago-Mixotrophic Mode of Nutrition.</title>
        <authorList>
            <person name="Burns J.A."/>
            <person name="Paasch A."/>
            <person name="Narechania A."/>
            <person name="Kim E."/>
        </authorList>
    </citation>
    <scope>NUCLEOTIDE SEQUENCE [LARGE SCALE GENOMIC DNA]</scope>
    <source>
        <strain evidence="1 2">PLY_AMNH</strain>
    </source>
</reference>
<sequence>MPPGQRRPDTKNLVQCAQNKEKAQKEYDVLHGKKANGTALLTDLDIRVSDLETRIKERWVTEYAFDQEGIIRYHMAKDDREAWERCQSTCCFFPCCDEEFPLFCCLCWCVLDSAPPCLRGRVPILQGETESHYASRYESPRLRVGITKTAVEIACIPEMGKKSDRTKISVIPFGSVQGFTDPPQEFKINSKDHGEIKLNMIQIHYKCKGTLYRQVLFGILEPVALITRVEEISTAIDEGRFQEGTAMKETAPEAVEIEID</sequence>
<name>A0AAE0GZC1_9CHLO</name>
<gene>
    <name evidence="1" type="ORF">CYMTET_5353</name>
</gene>
<dbReference type="Proteomes" id="UP001190700">
    <property type="component" value="Unassembled WGS sequence"/>
</dbReference>
<evidence type="ECO:0000313" key="2">
    <source>
        <dbReference type="Proteomes" id="UP001190700"/>
    </source>
</evidence>